<keyword evidence="2" id="KW-1185">Reference proteome</keyword>
<protein>
    <submittedName>
        <fullName evidence="1">Uncharacterized protein</fullName>
    </submittedName>
</protein>
<comment type="caution">
    <text evidence="1">The sequence shown here is derived from an EMBL/GenBank/DDBJ whole genome shotgun (WGS) entry which is preliminary data.</text>
</comment>
<sequence length="54" mass="6464">MMDNENEKLKGRDVDEIIFETFEVLEQEREQKLVNLIIEIIVSSTLKEYYEKGN</sequence>
<proteinExistence type="predicted"/>
<dbReference type="Proteomes" id="UP000722625">
    <property type="component" value="Unassembled WGS sequence"/>
</dbReference>
<gene>
    <name evidence="1" type="ORF">KHA90_23480</name>
</gene>
<dbReference type="EMBL" id="JAGYVZ010000039">
    <property type="protein sequence ID" value="MBS7233974.1"/>
    <property type="molecule type" value="Genomic_DNA"/>
</dbReference>
<evidence type="ECO:0000313" key="1">
    <source>
        <dbReference type="EMBL" id="MBS7233974.1"/>
    </source>
</evidence>
<name>A0ABS5PI26_9FLAO</name>
<dbReference type="RefSeq" id="WP_213307636.1">
    <property type="nucleotide sequence ID" value="NZ_JAGYVZ010000039.1"/>
</dbReference>
<organism evidence="1 2">
    <name type="scientific">Flavobacterium psychroterrae</name>
    <dbReference type="NCBI Taxonomy" id="2133767"/>
    <lineage>
        <taxon>Bacteria</taxon>
        <taxon>Pseudomonadati</taxon>
        <taxon>Bacteroidota</taxon>
        <taxon>Flavobacteriia</taxon>
        <taxon>Flavobacteriales</taxon>
        <taxon>Flavobacteriaceae</taxon>
        <taxon>Flavobacterium</taxon>
    </lineage>
</organism>
<accession>A0ABS5PI26</accession>
<evidence type="ECO:0000313" key="2">
    <source>
        <dbReference type="Proteomes" id="UP000722625"/>
    </source>
</evidence>
<reference evidence="1 2" key="1">
    <citation type="journal article" date="2018" name="Int. J. Syst. Evol. Microbiol.">
        <title>Flavobacterium chryseum sp. nov. and Flavobacterium psychroterrae sp. nov., novel environmental bacteria isolated from Antarctica.</title>
        <authorList>
            <person name="Kralova S."/>
            <person name="Svec P."/>
            <person name="Busse H.J."/>
            <person name="Stankova E."/>
            <person name="Vaczi P."/>
            <person name="Sedlacek I."/>
        </authorList>
    </citation>
    <scope>NUCLEOTIDE SEQUENCE [LARGE SCALE GENOMIC DNA]</scope>
    <source>
        <strain evidence="1 2">CCM 8827</strain>
    </source>
</reference>